<evidence type="ECO:0000256" key="3">
    <source>
        <dbReference type="SAM" id="Coils"/>
    </source>
</evidence>
<protein>
    <submittedName>
        <fullName evidence="6">Putative Adenylate cyclase</fullName>
        <ecNumber evidence="6">4.6.1.1</ecNumber>
    </submittedName>
</protein>
<dbReference type="Gene3D" id="1.25.40.10">
    <property type="entry name" value="Tetratricopeptide repeat domain"/>
    <property type="match status" value="2"/>
</dbReference>
<organism evidence="6 7">
    <name type="scientific">Frankia canadensis</name>
    <dbReference type="NCBI Taxonomy" id="1836972"/>
    <lineage>
        <taxon>Bacteria</taxon>
        <taxon>Bacillati</taxon>
        <taxon>Actinomycetota</taxon>
        <taxon>Actinomycetes</taxon>
        <taxon>Frankiales</taxon>
        <taxon>Frankiaceae</taxon>
        <taxon>Frankia</taxon>
    </lineage>
</organism>
<feature type="compositionally biased region" description="Gly residues" evidence="4">
    <location>
        <begin position="1245"/>
        <end position="1259"/>
    </location>
</feature>
<dbReference type="Pfam" id="PF13191">
    <property type="entry name" value="AAA_16"/>
    <property type="match status" value="1"/>
</dbReference>
<reference evidence="6 7" key="1">
    <citation type="submission" date="2017-06" db="EMBL/GenBank/DDBJ databases">
        <authorList>
            <person name="Kim H.J."/>
            <person name="Triplett B.A."/>
        </authorList>
    </citation>
    <scope>NUCLEOTIDE SEQUENCE [LARGE SCALE GENOMIC DNA]</scope>
    <source>
        <strain evidence="6">FRACA_ARgP5</strain>
    </source>
</reference>
<dbReference type="Proteomes" id="UP000234331">
    <property type="component" value="Unassembled WGS sequence"/>
</dbReference>
<keyword evidence="6" id="KW-0456">Lyase</keyword>
<feature type="coiled-coil region" evidence="3">
    <location>
        <begin position="1081"/>
        <end position="1135"/>
    </location>
</feature>
<dbReference type="Gene3D" id="3.30.70.1230">
    <property type="entry name" value="Nucleotide cyclase"/>
    <property type="match status" value="1"/>
</dbReference>
<dbReference type="SUPFAM" id="SSF52540">
    <property type="entry name" value="P-loop containing nucleoside triphosphate hydrolases"/>
    <property type="match status" value="1"/>
</dbReference>
<dbReference type="SMART" id="SM00044">
    <property type="entry name" value="CYCc"/>
    <property type="match status" value="1"/>
</dbReference>
<dbReference type="GO" id="GO:0005524">
    <property type="term" value="F:ATP binding"/>
    <property type="evidence" value="ECO:0007669"/>
    <property type="project" value="UniProtKB-KW"/>
</dbReference>
<evidence type="ECO:0000259" key="5">
    <source>
        <dbReference type="PROSITE" id="PS50125"/>
    </source>
</evidence>
<dbReference type="EC" id="4.6.1.1" evidence="6"/>
<dbReference type="InterPro" id="IPR019734">
    <property type="entry name" value="TPR_rpt"/>
</dbReference>
<feature type="region of interest" description="Disordered" evidence="4">
    <location>
        <begin position="1"/>
        <end position="32"/>
    </location>
</feature>
<accession>A0A2I2KY71</accession>
<proteinExistence type="predicted"/>
<evidence type="ECO:0000256" key="2">
    <source>
        <dbReference type="ARBA" id="ARBA00022840"/>
    </source>
</evidence>
<dbReference type="InterPro" id="IPR001054">
    <property type="entry name" value="A/G_cyclase"/>
</dbReference>
<name>A0A2I2KY71_9ACTN</name>
<dbReference type="SUPFAM" id="SSF48452">
    <property type="entry name" value="TPR-like"/>
    <property type="match status" value="2"/>
</dbReference>
<feature type="region of interest" description="Disordered" evidence="4">
    <location>
        <begin position="1222"/>
        <end position="1299"/>
    </location>
</feature>
<keyword evidence="1" id="KW-0547">Nucleotide-binding</keyword>
<dbReference type="InterPro" id="IPR027417">
    <property type="entry name" value="P-loop_NTPase"/>
</dbReference>
<feature type="domain" description="Guanylate cyclase" evidence="5">
    <location>
        <begin position="92"/>
        <end position="222"/>
    </location>
</feature>
<dbReference type="EMBL" id="FZMO01000445">
    <property type="protein sequence ID" value="SNQ50622.1"/>
    <property type="molecule type" value="Genomic_DNA"/>
</dbReference>
<dbReference type="InterPro" id="IPR011990">
    <property type="entry name" value="TPR-like_helical_dom_sf"/>
</dbReference>
<dbReference type="GO" id="GO:0004016">
    <property type="term" value="F:adenylate cyclase activity"/>
    <property type="evidence" value="ECO:0007669"/>
    <property type="project" value="UniProtKB-EC"/>
</dbReference>
<keyword evidence="2" id="KW-0067">ATP-binding</keyword>
<sequence>MAGPGRPLATRPGDRRLGHVLDSGRPADEGTRAIPTYQGAAMVIAAPHTGPLRCPRCASAAVPGGRFCYNCGLEFSSAEAPASDAPERRVVTVLFGDLSDFTGWAEDRDPERVGEMTDRVLAALAREIDEVGGRVDNLAGDGIMAVFGAPTAHEDDPERAVRAATAMQETVRRLVQETAGDSAQGRLGLRVGLNTGEVLAGVQAALSYTVIGDTVNTAARLSAAASIGTVYAGRSTVLATRSVASWRELPDLVLKGKREPVPAYELISLRPSNVARPGLADDAPFLGREAELDELRALFDEVVTRRAPQVALLVGEAGIGKTRLASELASRAAQTPGTVVLWGRTVRHGDGRGLAPLVDVVRNACGITDGDSLDRVADRVRATVAGLTHPITGTRLPAGIADRLLLLLGVPLDRRSTGVPAATPGDPAARASHVEEAEARAVEATVEAVALLLSARARSGPILVVIDDLEWATSQLSNAMSRLASRLSGPVLLVLLDRAGPRLTSLPQMRRIDLAPLSVEASGLLLQSHLRGRTLEPQTRTDLLARVHGNPFFLVELLNLLIDRRLLHPARPDSATAPDGNADADGQAELVLDGSLAETPLPAGVQSVLAARIDDLDPVAKAVLRAAAVLGRRFPAEALPMVDERPADEVTRALDVLTERQLVRPPRASETRWRFVHPMARDVAYAGLPKVERARRHATAARWGVTAMIGTSRSVSTFVASHALRAYELAASMGLAPGDPAWTSRMSGFHAHVRLARAALARDDHRAAAELLANARRLGRDMIDRKEDNTVRVLHAEALVALRQLDEAGRTLRPALRAEAPARRAAAFSVLGELRQKQGRPEEAAQCLLTALDSARQAGDERATAAALRRLGMLEYNAGRISAAEERYQDALAIARQVDDPRGIGWALQHLAWNATTRGDYPRAERTLREASTVFERLEDTGGLGWCRGTEALVLLLSGQLTRARKLTRELIELAGSVGEQWGMAVCLTIGAIAAAELGDITTAEAHAARATELFESSGDTWGSMLVLVARGLAARGAGEPARGARYLTEACEQAAERGQVVVGALARVLLGLTLLDAGEVDQAEQAAEAALRDLDSLELRPHAQLGAKVLVAQIARARGRIDAARDLLREALAASEPATLMFPRRQAYAHLAGILLDGGSPVEALEVARQAVAVDAEDVRATVLGYRALGTALVANGELEAGRGAYLRALAAATATGAVSEAPQTRRLLAGLPPSGGSAPAAGPAGGGGPGGPNGQGGRTRPADAGGRGGAGEQAREVTRQAGAERAGTATASAVPGG</sequence>
<dbReference type="Pfam" id="PF13424">
    <property type="entry name" value="TPR_12"/>
    <property type="match status" value="1"/>
</dbReference>
<dbReference type="PANTHER" id="PTHR16305:SF28">
    <property type="entry name" value="GUANYLATE CYCLASE DOMAIN-CONTAINING PROTEIN"/>
    <property type="match status" value="1"/>
</dbReference>
<dbReference type="Gene3D" id="3.40.50.300">
    <property type="entry name" value="P-loop containing nucleotide triphosphate hydrolases"/>
    <property type="match status" value="1"/>
</dbReference>
<evidence type="ECO:0000256" key="4">
    <source>
        <dbReference type="SAM" id="MobiDB-lite"/>
    </source>
</evidence>
<gene>
    <name evidence="6" type="ORF">FRACA_50010</name>
</gene>
<dbReference type="GO" id="GO:0009190">
    <property type="term" value="P:cyclic nucleotide biosynthetic process"/>
    <property type="evidence" value="ECO:0007669"/>
    <property type="project" value="InterPro"/>
</dbReference>
<evidence type="ECO:0000313" key="7">
    <source>
        <dbReference type="Proteomes" id="UP000234331"/>
    </source>
</evidence>
<dbReference type="PROSITE" id="PS50125">
    <property type="entry name" value="GUANYLATE_CYCLASE_2"/>
    <property type="match status" value="1"/>
</dbReference>
<dbReference type="GO" id="GO:0035556">
    <property type="term" value="P:intracellular signal transduction"/>
    <property type="evidence" value="ECO:0007669"/>
    <property type="project" value="InterPro"/>
</dbReference>
<dbReference type="Pfam" id="PF00211">
    <property type="entry name" value="Guanylate_cyc"/>
    <property type="match status" value="1"/>
</dbReference>
<dbReference type="InterPro" id="IPR029787">
    <property type="entry name" value="Nucleotide_cyclase"/>
</dbReference>
<dbReference type="SUPFAM" id="SSF55073">
    <property type="entry name" value="Nucleotide cyclase"/>
    <property type="match status" value="1"/>
</dbReference>
<keyword evidence="3" id="KW-0175">Coiled coil</keyword>
<keyword evidence="7" id="KW-1185">Reference proteome</keyword>
<dbReference type="PANTHER" id="PTHR16305">
    <property type="entry name" value="TESTICULAR SOLUBLE ADENYLYL CYCLASE"/>
    <property type="match status" value="1"/>
</dbReference>
<dbReference type="GO" id="GO:0005737">
    <property type="term" value="C:cytoplasm"/>
    <property type="evidence" value="ECO:0007669"/>
    <property type="project" value="TreeGrafter"/>
</dbReference>
<dbReference type="InterPro" id="IPR041664">
    <property type="entry name" value="AAA_16"/>
</dbReference>
<dbReference type="CDD" id="cd07302">
    <property type="entry name" value="CHD"/>
    <property type="match status" value="1"/>
</dbReference>
<evidence type="ECO:0000313" key="6">
    <source>
        <dbReference type="EMBL" id="SNQ50622.1"/>
    </source>
</evidence>
<feature type="compositionally biased region" description="Low complexity" evidence="4">
    <location>
        <begin position="1231"/>
        <end position="1244"/>
    </location>
</feature>
<dbReference type="SMART" id="SM00028">
    <property type="entry name" value="TPR"/>
    <property type="match status" value="8"/>
</dbReference>
<evidence type="ECO:0000256" key="1">
    <source>
        <dbReference type="ARBA" id="ARBA00022741"/>
    </source>
</evidence>